<gene>
    <name evidence="1" type="ORF">BU25DRAFT_44870</name>
</gene>
<sequence length="182" mass="21304">MKTLKNGMLDVTPTGRYLAIVKRNAQKSPLLRLPLEICNKIWMFVLKRDRRHEPENVRPSYCYAVCWHLSIIQVCRQTYAVTALLPFAINSFHVNSRMDRRNLLQLLPGQRDAIQELFDMDYFLDERIEWPIHRFHGLKTLYVEFMVLPVLGEYLGPDGEQAVVNKIGARSEVPDLEVHVRQ</sequence>
<evidence type="ECO:0000313" key="2">
    <source>
        <dbReference type="Proteomes" id="UP000799754"/>
    </source>
</evidence>
<comment type="caution">
    <text evidence="1">The sequence shown here is derived from an EMBL/GenBank/DDBJ whole genome shotgun (WGS) entry which is preliminary data.</text>
</comment>
<keyword evidence="2" id="KW-1185">Reference proteome</keyword>
<reference evidence="1" key="1">
    <citation type="journal article" date="2020" name="Stud. Mycol.">
        <title>101 Dothideomycetes genomes: a test case for predicting lifestyles and emergence of pathogens.</title>
        <authorList>
            <person name="Haridas S."/>
            <person name="Albert R."/>
            <person name="Binder M."/>
            <person name="Bloem J."/>
            <person name="Labutti K."/>
            <person name="Salamov A."/>
            <person name="Andreopoulos B."/>
            <person name="Baker S."/>
            <person name="Barry K."/>
            <person name="Bills G."/>
            <person name="Bluhm B."/>
            <person name="Cannon C."/>
            <person name="Castanera R."/>
            <person name="Culley D."/>
            <person name="Daum C."/>
            <person name="Ezra D."/>
            <person name="Gonzalez J."/>
            <person name="Henrissat B."/>
            <person name="Kuo A."/>
            <person name="Liang C."/>
            <person name="Lipzen A."/>
            <person name="Lutzoni F."/>
            <person name="Magnuson J."/>
            <person name="Mondo S."/>
            <person name="Nolan M."/>
            <person name="Ohm R."/>
            <person name="Pangilinan J."/>
            <person name="Park H.-J."/>
            <person name="Ramirez L."/>
            <person name="Alfaro M."/>
            <person name="Sun H."/>
            <person name="Tritt A."/>
            <person name="Yoshinaga Y."/>
            <person name="Zwiers L.-H."/>
            <person name="Turgeon B."/>
            <person name="Goodwin S."/>
            <person name="Spatafora J."/>
            <person name="Crous P."/>
            <person name="Grigoriev I."/>
        </authorList>
    </citation>
    <scope>NUCLEOTIDE SEQUENCE</scope>
    <source>
        <strain evidence="1">CBS 525.71</strain>
    </source>
</reference>
<proteinExistence type="predicted"/>
<name>A0ACB6S0S4_9PLEO</name>
<protein>
    <submittedName>
        <fullName evidence="1">Uncharacterized protein</fullName>
    </submittedName>
</protein>
<accession>A0ACB6S0S4</accession>
<organism evidence="1 2">
    <name type="scientific">Macroventuria anomochaeta</name>
    <dbReference type="NCBI Taxonomy" id="301207"/>
    <lineage>
        <taxon>Eukaryota</taxon>
        <taxon>Fungi</taxon>
        <taxon>Dikarya</taxon>
        <taxon>Ascomycota</taxon>
        <taxon>Pezizomycotina</taxon>
        <taxon>Dothideomycetes</taxon>
        <taxon>Pleosporomycetidae</taxon>
        <taxon>Pleosporales</taxon>
        <taxon>Pleosporineae</taxon>
        <taxon>Didymellaceae</taxon>
        <taxon>Macroventuria</taxon>
    </lineage>
</organism>
<evidence type="ECO:0000313" key="1">
    <source>
        <dbReference type="EMBL" id="KAF2627840.1"/>
    </source>
</evidence>
<dbReference type="EMBL" id="MU006715">
    <property type="protein sequence ID" value="KAF2627840.1"/>
    <property type="molecule type" value="Genomic_DNA"/>
</dbReference>
<dbReference type="Proteomes" id="UP000799754">
    <property type="component" value="Unassembled WGS sequence"/>
</dbReference>